<evidence type="ECO:0000313" key="2">
    <source>
        <dbReference type="Proteomes" id="UP000321901"/>
    </source>
</evidence>
<sequence>MMAKLKLTDVKRYLKDLDQKELVGIITELYKANKPVQDYFAVKINGEAVVKELYEKAAEEVNNEFFPTKGHGKLRLSVAQKAISDYKKLTGDAEGTTELMLYYVELGTEFTNTYGDIDLRFYNSLLSMYEKVVGACENEEQLYSRFSDRLYNVVENSEGTGWGYHEGLCDIYYSLGWLEEE</sequence>
<accession>A0A511ZB06</accession>
<name>A0A511ZB06_9BACL</name>
<protein>
    <submittedName>
        <fullName evidence="1">Uncharacterized protein</fullName>
    </submittedName>
</protein>
<organism evidence="1 2">
    <name type="scientific">Sporosarcina luteola</name>
    <dbReference type="NCBI Taxonomy" id="582850"/>
    <lineage>
        <taxon>Bacteria</taxon>
        <taxon>Bacillati</taxon>
        <taxon>Bacillota</taxon>
        <taxon>Bacilli</taxon>
        <taxon>Bacillales</taxon>
        <taxon>Caryophanaceae</taxon>
        <taxon>Sporosarcina</taxon>
    </lineage>
</organism>
<gene>
    <name evidence="1" type="ORF">SLU01_28950</name>
</gene>
<dbReference type="EMBL" id="BJYL01000039">
    <property type="protein sequence ID" value="GEN84583.1"/>
    <property type="molecule type" value="Genomic_DNA"/>
</dbReference>
<reference evidence="1 2" key="1">
    <citation type="submission" date="2019-07" db="EMBL/GenBank/DDBJ databases">
        <title>Whole genome shotgun sequence of Sporosarcina luteola NBRC 105378.</title>
        <authorList>
            <person name="Hosoyama A."/>
            <person name="Uohara A."/>
            <person name="Ohji S."/>
            <person name="Ichikawa N."/>
        </authorList>
    </citation>
    <scope>NUCLEOTIDE SEQUENCE [LARGE SCALE GENOMIC DNA]</scope>
    <source>
        <strain evidence="1 2">NBRC 105378</strain>
    </source>
</reference>
<evidence type="ECO:0000313" key="1">
    <source>
        <dbReference type="EMBL" id="GEN84583.1"/>
    </source>
</evidence>
<dbReference type="Proteomes" id="UP000321901">
    <property type="component" value="Unassembled WGS sequence"/>
</dbReference>
<keyword evidence="2" id="KW-1185">Reference proteome</keyword>
<dbReference type="InterPro" id="IPR046153">
    <property type="entry name" value="DUF6155"/>
</dbReference>
<proteinExistence type="predicted"/>
<dbReference type="AlphaFoldDB" id="A0A511ZB06"/>
<comment type="caution">
    <text evidence="1">The sequence shown here is derived from an EMBL/GenBank/DDBJ whole genome shotgun (WGS) entry which is preliminary data.</text>
</comment>
<dbReference type="Pfam" id="PF19652">
    <property type="entry name" value="DUF6155"/>
    <property type="match status" value="1"/>
</dbReference>